<organism evidence="1 2">
    <name type="scientific">Frigidibacter albus</name>
    <dbReference type="NCBI Taxonomy" id="1465486"/>
    <lineage>
        <taxon>Bacteria</taxon>
        <taxon>Pseudomonadati</taxon>
        <taxon>Pseudomonadota</taxon>
        <taxon>Alphaproteobacteria</taxon>
        <taxon>Rhodobacterales</taxon>
        <taxon>Paracoccaceae</taxon>
        <taxon>Frigidibacter</taxon>
    </lineage>
</organism>
<evidence type="ECO:0000313" key="1">
    <source>
        <dbReference type="EMBL" id="MZQ90365.1"/>
    </source>
</evidence>
<comment type="caution">
    <text evidence="1">The sequence shown here is derived from an EMBL/GenBank/DDBJ whole genome shotgun (WGS) entry which is preliminary data.</text>
</comment>
<name>A0A6L8VJ57_9RHOB</name>
<reference evidence="1 2" key="1">
    <citation type="submission" date="2020-01" db="EMBL/GenBank/DDBJ databases">
        <title>Frigidibacter albus SP32T (=CGMCC 1.13995T).</title>
        <authorList>
            <person name="Liao X."/>
        </authorList>
    </citation>
    <scope>NUCLEOTIDE SEQUENCE [LARGE SCALE GENOMIC DNA]</scope>
    <source>
        <strain evidence="1 2">SP32</strain>
    </source>
</reference>
<accession>A0A6L8VJ57</accession>
<evidence type="ECO:0000313" key="2">
    <source>
        <dbReference type="Proteomes" id="UP000477083"/>
    </source>
</evidence>
<proteinExistence type="predicted"/>
<dbReference type="EMBL" id="WWNR01000009">
    <property type="protein sequence ID" value="MZQ90365.1"/>
    <property type="molecule type" value="Genomic_DNA"/>
</dbReference>
<dbReference type="AlphaFoldDB" id="A0A6L8VJ57"/>
<dbReference type="OrthoDB" id="7875156at2"/>
<keyword evidence="2" id="KW-1185">Reference proteome</keyword>
<dbReference type="Proteomes" id="UP000477083">
    <property type="component" value="Unassembled WGS sequence"/>
</dbReference>
<dbReference type="RefSeq" id="WP_161347749.1">
    <property type="nucleotide sequence ID" value="NZ_BMGW01000009.1"/>
</dbReference>
<gene>
    <name evidence="1" type="ORF">GS660_14810</name>
</gene>
<protein>
    <submittedName>
        <fullName evidence="1">Uncharacterized protein</fullName>
    </submittedName>
</protein>
<sequence>MRMIDPNLFTRLMRLPDAARGDLLEFLGATPVADAQLAEMIERVATRVEGDLRPMRAEPN</sequence>